<dbReference type="AlphaFoldDB" id="A0A915HJ62"/>
<evidence type="ECO:0000256" key="1">
    <source>
        <dbReference type="SAM" id="MobiDB-lite"/>
    </source>
</evidence>
<keyword evidence="2" id="KW-1185">Reference proteome</keyword>
<dbReference type="Proteomes" id="UP000887565">
    <property type="component" value="Unplaced"/>
</dbReference>
<protein>
    <submittedName>
        <fullName evidence="3">Uncharacterized protein</fullName>
    </submittedName>
</protein>
<reference evidence="3" key="1">
    <citation type="submission" date="2022-11" db="UniProtKB">
        <authorList>
            <consortium name="WormBaseParasite"/>
        </authorList>
    </citation>
    <scope>IDENTIFICATION</scope>
</reference>
<feature type="region of interest" description="Disordered" evidence="1">
    <location>
        <begin position="96"/>
        <end position="136"/>
    </location>
</feature>
<organism evidence="2 3">
    <name type="scientific">Romanomermis culicivorax</name>
    <name type="common">Nematode worm</name>
    <dbReference type="NCBI Taxonomy" id="13658"/>
    <lineage>
        <taxon>Eukaryota</taxon>
        <taxon>Metazoa</taxon>
        <taxon>Ecdysozoa</taxon>
        <taxon>Nematoda</taxon>
        <taxon>Enoplea</taxon>
        <taxon>Dorylaimia</taxon>
        <taxon>Mermithida</taxon>
        <taxon>Mermithoidea</taxon>
        <taxon>Mermithidae</taxon>
        <taxon>Romanomermis</taxon>
    </lineage>
</organism>
<dbReference type="WBParaSite" id="nRc.2.0.1.t01366-RA">
    <property type="protein sequence ID" value="nRc.2.0.1.t01366-RA"/>
    <property type="gene ID" value="nRc.2.0.1.g01366"/>
</dbReference>
<proteinExistence type="predicted"/>
<feature type="compositionally biased region" description="Basic and acidic residues" evidence="1">
    <location>
        <begin position="101"/>
        <end position="136"/>
    </location>
</feature>
<name>A0A915HJ62_ROMCU</name>
<sequence>MVTPALTLASGGTATAPPRKPLNTGMLATNPSNYILRCNMGNGNEDYTVGFERTSDDNFIYQLWYHSKDQIKKVLYLKKKTQDVFGKRTESYYSCSNAKAAGEKENKEKDKERENKAKENKKKENEEKENKEEENK</sequence>
<evidence type="ECO:0000313" key="3">
    <source>
        <dbReference type="WBParaSite" id="nRc.2.0.1.t01366-RA"/>
    </source>
</evidence>
<evidence type="ECO:0000313" key="2">
    <source>
        <dbReference type="Proteomes" id="UP000887565"/>
    </source>
</evidence>
<accession>A0A915HJ62</accession>